<feature type="compositionally biased region" description="Basic and acidic residues" evidence="1">
    <location>
        <begin position="189"/>
        <end position="213"/>
    </location>
</feature>
<proteinExistence type="predicted"/>
<accession>A0ABP0RL20</accession>
<comment type="caution">
    <text evidence="2">The sequence shown here is derived from an EMBL/GenBank/DDBJ whole genome shotgun (WGS) entry which is preliminary data.</text>
</comment>
<feature type="compositionally biased region" description="Polar residues" evidence="1">
    <location>
        <begin position="156"/>
        <end position="165"/>
    </location>
</feature>
<feature type="compositionally biased region" description="Low complexity" evidence="1">
    <location>
        <begin position="166"/>
        <end position="188"/>
    </location>
</feature>
<feature type="region of interest" description="Disordered" evidence="1">
    <location>
        <begin position="124"/>
        <end position="253"/>
    </location>
</feature>
<dbReference type="Proteomes" id="UP001642464">
    <property type="component" value="Unassembled WGS sequence"/>
</dbReference>
<organism evidence="2 3">
    <name type="scientific">Durusdinium trenchii</name>
    <dbReference type="NCBI Taxonomy" id="1381693"/>
    <lineage>
        <taxon>Eukaryota</taxon>
        <taxon>Sar</taxon>
        <taxon>Alveolata</taxon>
        <taxon>Dinophyceae</taxon>
        <taxon>Suessiales</taxon>
        <taxon>Symbiodiniaceae</taxon>
        <taxon>Durusdinium</taxon>
    </lineage>
</organism>
<evidence type="ECO:0000313" key="3">
    <source>
        <dbReference type="Proteomes" id="UP001642464"/>
    </source>
</evidence>
<evidence type="ECO:0000256" key="1">
    <source>
        <dbReference type="SAM" id="MobiDB-lite"/>
    </source>
</evidence>
<reference evidence="2 3" key="1">
    <citation type="submission" date="2024-02" db="EMBL/GenBank/DDBJ databases">
        <authorList>
            <person name="Chen Y."/>
            <person name="Shah S."/>
            <person name="Dougan E. K."/>
            <person name="Thang M."/>
            <person name="Chan C."/>
        </authorList>
    </citation>
    <scope>NUCLEOTIDE SEQUENCE [LARGE SCALE GENOMIC DNA]</scope>
</reference>
<keyword evidence="3" id="KW-1185">Reference proteome</keyword>
<evidence type="ECO:0000313" key="2">
    <source>
        <dbReference type="EMBL" id="CAK9101280.1"/>
    </source>
</evidence>
<sequence length="253" mass="27382">MAYLLRPPKRQRVAPPALQTEPGPEPLWLWQSQREAPFGLRTVEESDRWPVRIVGGLKDANFLHPLQQVFESCVHLTTDYSGIGSAEEAMRCLLLAAAQAEIPNGSAMSQGDLEELVEQRPLPAVESDAEELPQIDLPDETKATEASGGGAEPTAQIHNPLSCQGSELPASAEVASAAAATAGEPAKVAPKEPEHKPEDPEEDKGNETRKGTEDLILTSPQKRKADTPAEEIETGHFDQILASGERHGREIRL</sequence>
<feature type="region of interest" description="Disordered" evidence="1">
    <location>
        <begin position="1"/>
        <end position="24"/>
    </location>
</feature>
<name>A0ABP0RL20_9DINO</name>
<protein>
    <submittedName>
        <fullName evidence="2">Uncharacterized protein</fullName>
    </submittedName>
</protein>
<feature type="compositionally biased region" description="Basic and acidic residues" evidence="1">
    <location>
        <begin position="244"/>
        <end position="253"/>
    </location>
</feature>
<gene>
    <name evidence="2" type="ORF">SCF082_LOCUS47369</name>
</gene>
<dbReference type="EMBL" id="CAXAMM010041796">
    <property type="protein sequence ID" value="CAK9101280.1"/>
    <property type="molecule type" value="Genomic_DNA"/>
</dbReference>